<reference evidence="2 3" key="1">
    <citation type="submission" date="2006-02" db="EMBL/GenBank/DDBJ databases">
        <authorList>
            <person name="Pinhassi J."/>
            <person name="Pedros-Alio C."/>
            <person name="Ferriera S."/>
            <person name="Johnson J."/>
            <person name="Kravitz S."/>
            <person name="Halpern A."/>
            <person name="Remington K."/>
            <person name="Beeson K."/>
            <person name="Tran B."/>
            <person name="Rogers Y.-H."/>
            <person name="Friedman R."/>
            <person name="Venter J.C."/>
        </authorList>
    </citation>
    <scope>NUCLEOTIDE SEQUENCE [LARGE SCALE GENOMIC DNA]</scope>
    <source>
        <strain evidence="2 3">MED92</strain>
    </source>
</reference>
<evidence type="ECO:0008006" key="4">
    <source>
        <dbReference type="Google" id="ProtNLM"/>
    </source>
</evidence>
<dbReference type="EMBL" id="AAOW01000045">
    <property type="protein sequence ID" value="EAR59537.1"/>
    <property type="molecule type" value="Genomic_DNA"/>
</dbReference>
<evidence type="ECO:0000313" key="3">
    <source>
        <dbReference type="Proteomes" id="UP000002171"/>
    </source>
</evidence>
<keyword evidence="1" id="KW-1133">Transmembrane helix</keyword>
<feature type="transmembrane region" description="Helical" evidence="1">
    <location>
        <begin position="6"/>
        <end position="27"/>
    </location>
</feature>
<proteinExistence type="predicted"/>
<gene>
    <name evidence="2" type="ORF">MED92_12179</name>
</gene>
<protein>
    <recommendedName>
        <fullName evidence="4">EamA family transporter</fullName>
    </recommendedName>
</protein>
<keyword evidence="1" id="KW-0812">Transmembrane</keyword>
<accession>A0A7U8C109</accession>
<dbReference type="Proteomes" id="UP000002171">
    <property type="component" value="Unassembled WGS sequence"/>
</dbReference>
<organism evidence="2 3">
    <name type="scientific">Neptuniibacter caesariensis</name>
    <dbReference type="NCBI Taxonomy" id="207954"/>
    <lineage>
        <taxon>Bacteria</taxon>
        <taxon>Pseudomonadati</taxon>
        <taxon>Pseudomonadota</taxon>
        <taxon>Gammaproteobacteria</taxon>
        <taxon>Oceanospirillales</taxon>
        <taxon>Oceanospirillaceae</taxon>
        <taxon>Neptuniibacter</taxon>
    </lineage>
</organism>
<dbReference type="AlphaFoldDB" id="A0A7U8C109"/>
<comment type="caution">
    <text evidence="2">The sequence shown here is derived from an EMBL/GenBank/DDBJ whole genome shotgun (WGS) entry which is preliminary data.</text>
</comment>
<name>A0A7U8C109_NEPCE</name>
<keyword evidence="1" id="KW-0472">Membrane</keyword>
<keyword evidence="3" id="KW-1185">Reference proteome</keyword>
<feature type="non-terminal residue" evidence="2">
    <location>
        <position position="55"/>
    </location>
</feature>
<evidence type="ECO:0000256" key="1">
    <source>
        <dbReference type="SAM" id="Phobius"/>
    </source>
</evidence>
<sequence length="55" mass="6232">MQTHMIYRGALFIVLSELCLVAAGMMVKQVTESLPTEVIVFARNLFPLLLLLPWL</sequence>
<evidence type="ECO:0000313" key="2">
    <source>
        <dbReference type="EMBL" id="EAR59537.1"/>
    </source>
</evidence>